<dbReference type="GO" id="GO:0016740">
    <property type="term" value="F:transferase activity"/>
    <property type="evidence" value="ECO:0007669"/>
    <property type="project" value="UniProtKB-KW"/>
</dbReference>
<organism evidence="1 2">
    <name type="scientific">Desulfitobacterium dehalogenans (strain ATCC 51507 / DSM 9161 / JW/IU-DC1)</name>
    <dbReference type="NCBI Taxonomy" id="756499"/>
    <lineage>
        <taxon>Bacteria</taxon>
        <taxon>Bacillati</taxon>
        <taxon>Bacillota</taxon>
        <taxon>Clostridia</taxon>
        <taxon>Eubacteriales</taxon>
        <taxon>Desulfitobacteriaceae</taxon>
        <taxon>Desulfitobacterium</taxon>
    </lineage>
</organism>
<dbReference type="InterPro" id="IPR001451">
    <property type="entry name" value="Hexapep"/>
</dbReference>
<dbReference type="STRING" id="756499.Desde_1539"/>
<evidence type="ECO:0000313" key="2">
    <source>
        <dbReference type="Proteomes" id="UP000006053"/>
    </source>
</evidence>
<name>I4A7L3_DESDJ</name>
<protein>
    <submittedName>
        <fullName evidence="1">Isoleucine patch superfamily enzyme, carbonic anhydrase/acetyltransferase</fullName>
    </submittedName>
</protein>
<accession>I4A7L3</accession>
<dbReference type="RefSeq" id="WP_014793437.1">
    <property type="nucleotide sequence ID" value="NC_018017.1"/>
</dbReference>
<dbReference type="eggNOG" id="COG0663">
    <property type="taxonomic scope" value="Bacteria"/>
</dbReference>
<dbReference type="Pfam" id="PF14602">
    <property type="entry name" value="Hexapep_2"/>
    <property type="match status" value="2"/>
</dbReference>
<keyword evidence="1" id="KW-0808">Transferase</keyword>
<dbReference type="KEGG" id="ddh:Desde_1539"/>
<dbReference type="EMBL" id="CP003348">
    <property type="protein sequence ID" value="AFL99947.1"/>
    <property type="molecule type" value="Genomic_DNA"/>
</dbReference>
<dbReference type="AlphaFoldDB" id="I4A7L3"/>
<dbReference type="Gene3D" id="2.160.10.10">
    <property type="entry name" value="Hexapeptide repeat proteins"/>
    <property type="match status" value="2"/>
</dbReference>
<sequence length="324" mass="34879">MLNLKIDDSTRLIGKIRLGNNVYIAQGSILRSINDSITLGNSSWILENSVLIGTPEHPLKVGGKTIFGHKSIVIGAEVGDLCEIGNGVIFLPGSKIGNMCIFGEGTIIPEGCVIPDESVVVGRPGKTIRKLTQEDKNMISRMRGNDISLSTYIEHIIHNEAKESEKMGKLYEYGAKYPIVSESAFIYDSAEITGDVTIGHHSLIASGVKIIGNSHGPVRIGDNVQILENSVLHLLPDNELIIEDNVTIGPGCIIHGTTIGSNTIVESGSIVCDYSKLGKNTLVKSGSLVKQRSVFDDNQIIEGFPAQSIGENTKIQNRPPWALA</sequence>
<dbReference type="HOGENOM" id="CLU_857187_0_0_9"/>
<dbReference type="Proteomes" id="UP000006053">
    <property type="component" value="Chromosome"/>
</dbReference>
<reference evidence="2" key="1">
    <citation type="submission" date="2012-06" db="EMBL/GenBank/DDBJ databases">
        <title>Complete sequence of Desulfitobacterium dehalogenans ATCC 51507.</title>
        <authorList>
            <person name="Lucas S."/>
            <person name="Han J."/>
            <person name="Lapidus A."/>
            <person name="Cheng J.-F."/>
            <person name="Goodwin L."/>
            <person name="Pitluck S."/>
            <person name="Peters L."/>
            <person name="Ovchinnikova G."/>
            <person name="Teshima H."/>
            <person name="Detter J.C."/>
            <person name="Han C."/>
            <person name="Tapia R."/>
            <person name="Land M."/>
            <person name="Hauser L."/>
            <person name="Kyrpides N."/>
            <person name="Ivanova N."/>
            <person name="Pagani I."/>
            <person name="Kruse T."/>
            <person name="de Vos W.M."/>
            <person name="Smidt H."/>
            <person name="Woyke T."/>
        </authorList>
    </citation>
    <scope>NUCLEOTIDE SEQUENCE [LARGE SCALE GENOMIC DNA]</scope>
    <source>
        <strain evidence="2">ATCC 51507 / DSM 9161 / JW/IU-DC1</strain>
    </source>
</reference>
<dbReference type="OrthoDB" id="9784739at2"/>
<gene>
    <name evidence="1" type="ordered locus">Desde_1539</name>
</gene>
<dbReference type="InterPro" id="IPR050484">
    <property type="entry name" value="Transf_Hexapept/Carb_Anhydrase"/>
</dbReference>
<reference evidence="1 2" key="2">
    <citation type="journal article" date="2015" name="J. Bacteriol.">
        <title>Genomic, proteomic, and biochemical analysis of the organohalide respiratory pathway in Desulfitobacterium dehalogenans.</title>
        <authorList>
            <person name="Kruse T."/>
            <person name="van de Pas B.A."/>
            <person name="Atteia A."/>
            <person name="Krab K."/>
            <person name="Hagen W.R."/>
            <person name="Goodwin L."/>
            <person name="Chain P."/>
            <person name="Boeren S."/>
            <person name="Maphosa F."/>
            <person name="Schraa G."/>
            <person name="de Vos W.M."/>
            <person name="van der Oost J."/>
            <person name="Smidt H."/>
            <person name="Stams A.J."/>
        </authorList>
    </citation>
    <scope>NUCLEOTIDE SEQUENCE [LARGE SCALE GENOMIC DNA]</scope>
    <source>
        <strain evidence="2">ATCC 51507 / DSM 9161 / JW/IU-DC1</strain>
    </source>
</reference>
<proteinExistence type="predicted"/>
<dbReference type="PANTHER" id="PTHR13061:SF29">
    <property type="entry name" value="GAMMA CARBONIC ANHYDRASE-LIKE 1, MITOCHONDRIAL-RELATED"/>
    <property type="match status" value="1"/>
</dbReference>
<keyword evidence="2" id="KW-1185">Reference proteome</keyword>
<dbReference type="SUPFAM" id="SSF51161">
    <property type="entry name" value="Trimeric LpxA-like enzymes"/>
    <property type="match status" value="2"/>
</dbReference>
<evidence type="ECO:0000313" key="1">
    <source>
        <dbReference type="EMBL" id="AFL99947.1"/>
    </source>
</evidence>
<dbReference type="InterPro" id="IPR011004">
    <property type="entry name" value="Trimer_LpxA-like_sf"/>
</dbReference>
<dbReference type="PANTHER" id="PTHR13061">
    <property type="entry name" value="DYNACTIN SUBUNIT P25"/>
    <property type="match status" value="1"/>
</dbReference>